<dbReference type="Proteomes" id="UP001549749">
    <property type="component" value="Unassembled WGS sequence"/>
</dbReference>
<reference evidence="2 3" key="1">
    <citation type="submission" date="2024-06" db="EMBL/GenBank/DDBJ databases">
        <title>Chitinophaga defluvii sp. nov., isolated from municipal sewage.</title>
        <authorList>
            <person name="Zhang L."/>
        </authorList>
    </citation>
    <scope>NUCLEOTIDE SEQUENCE [LARGE SCALE GENOMIC DNA]</scope>
    <source>
        <strain evidence="2 3">H8</strain>
    </source>
</reference>
<dbReference type="PROSITE" id="PS51257">
    <property type="entry name" value="PROKAR_LIPOPROTEIN"/>
    <property type="match status" value="1"/>
</dbReference>
<keyword evidence="1" id="KW-0732">Signal</keyword>
<feature type="signal peptide" evidence="1">
    <location>
        <begin position="1"/>
        <end position="19"/>
    </location>
</feature>
<sequence length="384" mass="42543">MKKPVIVLLALLFFSCAIVTVSCTKQLSTPETAGMPDPKGTGDRIVPRLAGGGFEISYWIDIDVRSNNGRGYWFHKADRPADSLPTSAQIWGAASRCRFTYHGLTLYVIYHRQFEISDAKTVLQYWKTHAESMGMKVVPVVVLEDYASPAATNFTDTEIPDFAEWCITNINADEFGVYDIYHNRQGPGTAQNTQLGIIKTRIGNKIVRIGLQPGESLNPNIRRGVQDTWSAECQGLTNTLWETPVSYGGTTNYGRNLLMNWVNDRVVNDSNIISWCLIPVAWDYDAPVDPYGYISPGDDALTNDPPVPGRVTLCHNYIVGAYPGGSGNAKFGGYSCDLRILQLNSAGKPESPTFYERIRADQLYTGYFSGAMNEIGGIYSLYDH</sequence>
<accession>A0ABV2SZ64</accession>
<dbReference type="RefSeq" id="WP_354658723.1">
    <property type="nucleotide sequence ID" value="NZ_JBEXAC010000001.1"/>
</dbReference>
<feature type="chain" id="PRO_5045256862" evidence="1">
    <location>
        <begin position="20"/>
        <end position="384"/>
    </location>
</feature>
<evidence type="ECO:0000313" key="3">
    <source>
        <dbReference type="Proteomes" id="UP001549749"/>
    </source>
</evidence>
<organism evidence="2 3">
    <name type="scientific">Chitinophaga defluvii</name>
    <dbReference type="NCBI Taxonomy" id="3163343"/>
    <lineage>
        <taxon>Bacteria</taxon>
        <taxon>Pseudomonadati</taxon>
        <taxon>Bacteroidota</taxon>
        <taxon>Chitinophagia</taxon>
        <taxon>Chitinophagales</taxon>
        <taxon>Chitinophagaceae</taxon>
        <taxon>Chitinophaga</taxon>
    </lineage>
</organism>
<proteinExistence type="predicted"/>
<evidence type="ECO:0000313" key="2">
    <source>
        <dbReference type="EMBL" id="MET6996075.1"/>
    </source>
</evidence>
<protein>
    <submittedName>
        <fullName evidence="2">Uncharacterized protein</fullName>
    </submittedName>
</protein>
<gene>
    <name evidence="2" type="ORF">ABR189_01785</name>
</gene>
<comment type="caution">
    <text evidence="2">The sequence shown here is derived from an EMBL/GenBank/DDBJ whole genome shotgun (WGS) entry which is preliminary data.</text>
</comment>
<keyword evidence="3" id="KW-1185">Reference proteome</keyword>
<evidence type="ECO:0000256" key="1">
    <source>
        <dbReference type="SAM" id="SignalP"/>
    </source>
</evidence>
<name>A0ABV2SZ64_9BACT</name>
<dbReference type="EMBL" id="JBEXAC010000001">
    <property type="protein sequence ID" value="MET6996075.1"/>
    <property type="molecule type" value="Genomic_DNA"/>
</dbReference>